<name>A0ABW5XL90_9SPHI</name>
<evidence type="ECO:0000313" key="11">
    <source>
        <dbReference type="EMBL" id="MFD2864395.1"/>
    </source>
</evidence>
<protein>
    <recommendedName>
        <fullName evidence="2">histidine kinase</fullName>
        <ecNumber evidence="2">2.7.13.3</ecNumber>
    </recommendedName>
</protein>
<evidence type="ECO:0000256" key="7">
    <source>
        <dbReference type="ARBA" id="ARBA00023012"/>
    </source>
</evidence>
<dbReference type="Pfam" id="PF02518">
    <property type="entry name" value="HATPase_c"/>
    <property type="match status" value="1"/>
</dbReference>
<keyword evidence="6 11" id="KW-0067">ATP-binding</keyword>
<dbReference type="CDD" id="cd00130">
    <property type="entry name" value="PAS"/>
    <property type="match status" value="1"/>
</dbReference>
<dbReference type="PANTHER" id="PTHR43065">
    <property type="entry name" value="SENSOR HISTIDINE KINASE"/>
    <property type="match status" value="1"/>
</dbReference>
<reference evidence="12" key="1">
    <citation type="journal article" date="2019" name="Int. J. Syst. Evol. Microbiol.">
        <title>The Global Catalogue of Microorganisms (GCM) 10K type strain sequencing project: providing services to taxonomists for standard genome sequencing and annotation.</title>
        <authorList>
            <consortium name="The Broad Institute Genomics Platform"/>
            <consortium name="The Broad Institute Genome Sequencing Center for Infectious Disease"/>
            <person name="Wu L."/>
            <person name="Ma J."/>
        </authorList>
    </citation>
    <scope>NUCLEOTIDE SEQUENCE [LARGE SCALE GENOMIC DNA]</scope>
    <source>
        <strain evidence="12">KCTC 52232</strain>
    </source>
</reference>
<dbReference type="NCBIfam" id="TIGR00229">
    <property type="entry name" value="sensory_box"/>
    <property type="match status" value="1"/>
</dbReference>
<feature type="domain" description="Histidine kinase" evidence="9">
    <location>
        <begin position="294"/>
        <end position="464"/>
    </location>
</feature>
<dbReference type="RefSeq" id="WP_377124880.1">
    <property type="nucleotide sequence ID" value="NZ_JBHUHN010000001.1"/>
</dbReference>
<evidence type="ECO:0000256" key="8">
    <source>
        <dbReference type="SAM" id="Coils"/>
    </source>
</evidence>
<dbReference type="SUPFAM" id="SSF55785">
    <property type="entry name" value="PYP-like sensor domain (PAS domain)"/>
    <property type="match status" value="1"/>
</dbReference>
<dbReference type="SUPFAM" id="SSF55874">
    <property type="entry name" value="ATPase domain of HSP90 chaperone/DNA topoisomerase II/histidine kinase"/>
    <property type="match status" value="1"/>
</dbReference>
<evidence type="ECO:0000256" key="3">
    <source>
        <dbReference type="ARBA" id="ARBA00022679"/>
    </source>
</evidence>
<dbReference type="InterPro" id="IPR013656">
    <property type="entry name" value="PAS_4"/>
</dbReference>
<evidence type="ECO:0000256" key="6">
    <source>
        <dbReference type="ARBA" id="ARBA00022840"/>
    </source>
</evidence>
<dbReference type="InterPro" id="IPR005467">
    <property type="entry name" value="His_kinase_dom"/>
</dbReference>
<dbReference type="Gene3D" id="3.30.450.20">
    <property type="entry name" value="PAS domain"/>
    <property type="match status" value="1"/>
</dbReference>
<dbReference type="InterPro" id="IPR000014">
    <property type="entry name" value="PAS"/>
</dbReference>
<accession>A0ABW5XL90</accession>
<evidence type="ECO:0000259" key="10">
    <source>
        <dbReference type="PROSITE" id="PS50113"/>
    </source>
</evidence>
<evidence type="ECO:0000259" key="9">
    <source>
        <dbReference type="PROSITE" id="PS50109"/>
    </source>
</evidence>
<dbReference type="InterPro" id="IPR000700">
    <property type="entry name" value="PAS-assoc_C"/>
</dbReference>
<evidence type="ECO:0000256" key="4">
    <source>
        <dbReference type="ARBA" id="ARBA00022741"/>
    </source>
</evidence>
<dbReference type="GO" id="GO:0005524">
    <property type="term" value="F:ATP binding"/>
    <property type="evidence" value="ECO:0007669"/>
    <property type="project" value="UniProtKB-KW"/>
</dbReference>
<evidence type="ECO:0000256" key="5">
    <source>
        <dbReference type="ARBA" id="ARBA00022777"/>
    </source>
</evidence>
<evidence type="ECO:0000256" key="1">
    <source>
        <dbReference type="ARBA" id="ARBA00000085"/>
    </source>
</evidence>
<keyword evidence="7" id="KW-0902">Two-component regulatory system</keyword>
<dbReference type="EMBL" id="JBHUON010000006">
    <property type="protein sequence ID" value="MFD2864395.1"/>
    <property type="molecule type" value="Genomic_DNA"/>
</dbReference>
<dbReference type="CDD" id="cd00075">
    <property type="entry name" value="HATPase"/>
    <property type="match status" value="1"/>
</dbReference>
<dbReference type="InterPro" id="IPR036890">
    <property type="entry name" value="HATPase_C_sf"/>
</dbReference>
<comment type="catalytic activity">
    <reaction evidence="1">
        <text>ATP + protein L-histidine = ADP + protein N-phospho-L-histidine.</text>
        <dbReference type="EC" id="2.7.13.3"/>
    </reaction>
</comment>
<dbReference type="PANTHER" id="PTHR43065:SF46">
    <property type="entry name" value="C4-DICARBOXYLATE TRANSPORT SENSOR PROTEIN DCTB"/>
    <property type="match status" value="1"/>
</dbReference>
<organism evidence="11 12">
    <name type="scientific">Mucilaginibacter antarcticus</name>
    <dbReference type="NCBI Taxonomy" id="1855725"/>
    <lineage>
        <taxon>Bacteria</taxon>
        <taxon>Pseudomonadati</taxon>
        <taxon>Bacteroidota</taxon>
        <taxon>Sphingobacteriia</taxon>
        <taxon>Sphingobacteriales</taxon>
        <taxon>Sphingobacteriaceae</taxon>
        <taxon>Mucilaginibacter</taxon>
    </lineage>
</organism>
<dbReference type="SMART" id="SM00387">
    <property type="entry name" value="HATPase_c"/>
    <property type="match status" value="1"/>
</dbReference>
<keyword evidence="5" id="KW-0418">Kinase</keyword>
<dbReference type="Proteomes" id="UP001597601">
    <property type="component" value="Unassembled WGS sequence"/>
</dbReference>
<gene>
    <name evidence="11" type="ORF">ACFSYC_06805</name>
</gene>
<dbReference type="EC" id="2.7.13.3" evidence="2"/>
<dbReference type="Pfam" id="PF08448">
    <property type="entry name" value="PAS_4"/>
    <property type="match status" value="1"/>
</dbReference>
<dbReference type="PROSITE" id="PS50109">
    <property type="entry name" value="HIS_KIN"/>
    <property type="match status" value="1"/>
</dbReference>
<comment type="caution">
    <text evidence="11">The sequence shown here is derived from an EMBL/GenBank/DDBJ whole genome shotgun (WGS) entry which is preliminary data.</text>
</comment>
<keyword evidence="3" id="KW-0808">Transferase</keyword>
<proteinExistence type="predicted"/>
<dbReference type="InterPro" id="IPR035965">
    <property type="entry name" value="PAS-like_dom_sf"/>
</dbReference>
<sequence>MTKPTNTVIEELPFEQKDLFNLVIESLPDQIYLKDINSRFIRCNTPVAVSAGFKSAEELIGKTDFDCHPDEAQQFFDDEQELMKLDQSLINHEEYFVDNKTGETKWNLSTKVPVKNDLGQVVGLLGINRDITAMKKAVLDREEIMKKLVGRNDALEKLTAELSEKSKTLNEQAAALQQLNLELTRQKDQELEKAIAQGKFEIASEVLHDIGNALVGFGSYLGKINRVIAKNSVSAVKNLHQFIKDQHDAMAEGIGTAKADALVVVTDGIRKTQAENNEDIVTATTELLHIVTHIQEILNIQRQFVSGHEGQQDRKPVNLANIIEDCKAMLQASFSRQQIAFHITMQTGIPTIKGDPTKLMQVVLNVLKNSMEAIDHEARDKEITVDVSVVNNEIRLNVTDNGNGFDEETSKRFFTRGFTTKKTGTGLGLYNCKSIIESHGGHFRIHSPGVGLGATTSITFGQNAN</sequence>
<keyword evidence="8" id="KW-0175">Coiled coil</keyword>
<feature type="coiled-coil region" evidence="8">
    <location>
        <begin position="145"/>
        <end position="193"/>
    </location>
</feature>
<dbReference type="Gene3D" id="3.30.565.10">
    <property type="entry name" value="Histidine kinase-like ATPase, C-terminal domain"/>
    <property type="match status" value="1"/>
</dbReference>
<keyword evidence="4" id="KW-0547">Nucleotide-binding</keyword>
<dbReference type="InterPro" id="IPR004358">
    <property type="entry name" value="Sig_transdc_His_kin-like_C"/>
</dbReference>
<dbReference type="PROSITE" id="PS50113">
    <property type="entry name" value="PAC"/>
    <property type="match status" value="1"/>
</dbReference>
<evidence type="ECO:0000256" key="2">
    <source>
        <dbReference type="ARBA" id="ARBA00012438"/>
    </source>
</evidence>
<keyword evidence="12" id="KW-1185">Reference proteome</keyword>
<dbReference type="InterPro" id="IPR003594">
    <property type="entry name" value="HATPase_dom"/>
</dbReference>
<feature type="domain" description="PAC" evidence="10">
    <location>
        <begin position="91"/>
        <end position="143"/>
    </location>
</feature>
<dbReference type="PRINTS" id="PR00344">
    <property type="entry name" value="BCTRLSENSOR"/>
</dbReference>
<evidence type="ECO:0000313" key="12">
    <source>
        <dbReference type="Proteomes" id="UP001597601"/>
    </source>
</evidence>